<feature type="transmembrane region" description="Helical" evidence="7">
    <location>
        <begin position="195"/>
        <end position="215"/>
    </location>
</feature>
<organism evidence="10 12">
    <name type="scientific">Sanguibacteroides justesenii</name>
    <dbReference type="NCBI Taxonomy" id="1547597"/>
    <lineage>
        <taxon>Bacteria</taxon>
        <taxon>Pseudomonadati</taxon>
        <taxon>Bacteroidota</taxon>
        <taxon>Bacteroidia</taxon>
        <taxon>Bacteroidales</taxon>
        <taxon>Porphyromonadaceae</taxon>
        <taxon>Sanguibacteroides</taxon>
    </lineage>
</organism>
<keyword evidence="4 7" id="KW-0812">Transmembrane</keyword>
<reference evidence="9 11" key="2">
    <citation type="submission" date="2014-07" db="EMBL/GenBank/DDBJ databases">
        <title>Porphyromonadaceae bacterium OUH 334697 = ATCC BAA-2682 = DSM 28341 draft genome.</title>
        <authorList>
            <person name="Sydenham T.V."/>
            <person name="Hasman H."/>
            <person name="Justesen U.S."/>
        </authorList>
    </citation>
    <scope>NUCLEOTIDE SEQUENCE [LARGE SCALE GENOMIC DNA]</scope>
    <source>
        <strain evidence="9 11">OUH 334697</strain>
    </source>
</reference>
<evidence type="ECO:0000256" key="3">
    <source>
        <dbReference type="ARBA" id="ARBA00022475"/>
    </source>
</evidence>
<keyword evidence="3" id="KW-1003">Cell membrane</keyword>
<feature type="transmembrane region" description="Helical" evidence="7">
    <location>
        <begin position="126"/>
        <end position="144"/>
    </location>
</feature>
<evidence type="ECO:0000313" key="9">
    <source>
        <dbReference type="EMBL" id="KIO44241.1"/>
    </source>
</evidence>
<sequence length="464" mass="51079">MSVTTEKKKVKFSKAFWVANTVELLERAAYYGVFVVITLYLSNVLGFSDIQAATIAGIFSACLYFLPTFSGALADKIGFRKSMLLAFLLLTLGYLGLGVFPTFLASTGLVEYGYETRFNGLQDSNYRYGILPIMALIVVGGSFIKSVISGTVAKETDESTRAKGFAIFYGMVNIGAFSGKVLVTPLRDSMGHEGMIVLNYFSASMTFLALIAIYFMYKSDKHAGEGKSFRQIWVALMKVCTNARLLILILIITGFWMVQHQLYATMPKYVIRLAGEGSAIGWYANVNPLVVVLTVSLITQLMRKKSALFSMTVGMFIMPVSALCMASGNMLSNSEIVGMHPVAFMMIVGIVFQGLAEVFISPRFLEYFSLQAPKGEEGLYLGFSHLHSFLSSIFGFGLSGFLLSKYCPDHALFSSEAEWAAAASNAHYIWYYFAGIALVSAIALIIYGKVVRYIDARKQEMGNE</sequence>
<keyword evidence="6 7" id="KW-0472">Membrane</keyword>
<evidence type="ECO:0000256" key="6">
    <source>
        <dbReference type="ARBA" id="ARBA00023136"/>
    </source>
</evidence>
<feature type="transmembrane region" description="Helical" evidence="7">
    <location>
        <begin position="429"/>
        <end position="448"/>
    </location>
</feature>
<dbReference type="EMBL" id="JPIU01000012">
    <property type="protein sequence ID" value="KIO47610.1"/>
    <property type="molecule type" value="Genomic_DNA"/>
</dbReference>
<dbReference type="SUPFAM" id="SSF103473">
    <property type="entry name" value="MFS general substrate transporter"/>
    <property type="match status" value="1"/>
</dbReference>
<reference evidence="10 12" key="1">
    <citation type="submission" date="2014-07" db="EMBL/GenBank/DDBJ databases">
        <title>Porphyromonadaceae bacterium OUH 308042 = ATCC BAA-2681 = DSM 28342 draft genome.</title>
        <authorList>
            <person name="Sydenham T.V."/>
            <person name="Hasman H."/>
            <person name="Justensen U.S."/>
        </authorList>
    </citation>
    <scope>NUCLEOTIDE SEQUENCE [LARGE SCALE GENOMIC DNA]</scope>
    <source>
        <strain evidence="10 12">OUH 308042</strain>
    </source>
</reference>
<comment type="subcellular location">
    <subcellularLocation>
        <location evidence="1">Cell membrane</location>
        <topology evidence="1">Multi-pass membrane protein</topology>
    </subcellularLocation>
</comment>
<feature type="transmembrane region" description="Helical" evidence="7">
    <location>
        <begin position="340"/>
        <end position="360"/>
    </location>
</feature>
<dbReference type="RefSeq" id="WP_041503559.1">
    <property type="nucleotide sequence ID" value="NZ_JPIT01000030.1"/>
</dbReference>
<dbReference type="Proteomes" id="UP000031937">
    <property type="component" value="Unassembled WGS sequence"/>
</dbReference>
<evidence type="ECO:0000256" key="4">
    <source>
        <dbReference type="ARBA" id="ARBA00022692"/>
    </source>
</evidence>
<feature type="domain" description="Major facilitator superfamily (MFS) profile" evidence="8">
    <location>
        <begin position="1"/>
        <end position="452"/>
    </location>
</feature>
<dbReference type="InterPro" id="IPR020846">
    <property type="entry name" value="MFS_dom"/>
</dbReference>
<evidence type="ECO:0000313" key="12">
    <source>
        <dbReference type="Proteomes" id="UP000031980"/>
    </source>
</evidence>
<dbReference type="Proteomes" id="UP000031980">
    <property type="component" value="Unassembled WGS sequence"/>
</dbReference>
<keyword evidence="12" id="KW-1185">Reference proteome</keyword>
<dbReference type="Gene3D" id="1.20.1250.20">
    <property type="entry name" value="MFS general substrate transporter like domains"/>
    <property type="match status" value="1"/>
</dbReference>
<name>A0A0C3R9Z8_9PORP</name>
<feature type="transmembrane region" description="Helical" evidence="7">
    <location>
        <begin position="279"/>
        <end position="299"/>
    </location>
</feature>
<feature type="transmembrane region" description="Helical" evidence="7">
    <location>
        <begin position="28"/>
        <end position="47"/>
    </location>
</feature>
<evidence type="ECO:0000256" key="1">
    <source>
        <dbReference type="ARBA" id="ARBA00004651"/>
    </source>
</evidence>
<feature type="transmembrane region" description="Helical" evidence="7">
    <location>
        <begin position="85"/>
        <end position="106"/>
    </location>
</feature>
<evidence type="ECO:0000259" key="8">
    <source>
        <dbReference type="PROSITE" id="PS50850"/>
    </source>
</evidence>
<dbReference type="OrthoDB" id="6247348at2"/>
<dbReference type="Pfam" id="PF07690">
    <property type="entry name" value="MFS_1"/>
    <property type="match status" value="1"/>
</dbReference>
<dbReference type="PANTHER" id="PTHR23517:SF2">
    <property type="entry name" value="MULTIDRUG RESISTANCE PROTEIN MDTH"/>
    <property type="match status" value="1"/>
</dbReference>
<feature type="transmembrane region" description="Helical" evidence="7">
    <location>
        <begin position="380"/>
        <end position="403"/>
    </location>
</feature>
<dbReference type="GO" id="GO:0005886">
    <property type="term" value="C:plasma membrane"/>
    <property type="evidence" value="ECO:0007669"/>
    <property type="project" value="UniProtKB-SubCell"/>
</dbReference>
<evidence type="ECO:0000313" key="10">
    <source>
        <dbReference type="EMBL" id="KIO47610.1"/>
    </source>
</evidence>
<keyword evidence="2" id="KW-0813">Transport</keyword>
<proteinExistence type="predicted"/>
<feature type="transmembrane region" description="Helical" evidence="7">
    <location>
        <begin position="53"/>
        <end position="73"/>
    </location>
</feature>
<dbReference type="PANTHER" id="PTHR23517">
    <property type="entry name" value="RESISTANCE PROTEIN MDTM, PUTATIVE-RELATED-RELATED"/>
    <property type="match status" value="1"/>
</dbReference>
<evidence type="ECO:0000313" key="11">
    <source>
        <dbReference type="Proteomes" id="UP000031937"/>
    </source>
</evidence>
<accession>A0A0C3R9Z8</accession>
<evidence type="ECO:0000256" key="2">
    <source>
        <dbReference type="ARBA" id="ARBA00022448"/>
    </source>
</evidence>
<dbReference type="InterPro" id="IPR050171">
    <property type="entry name" value="MFS_Transporters"/>
</dbReference>
<feature type="transmembrane region" description="Helical" evidence="7">
    <location>
        <begin position="306"/>
        <end position="328"/>
    </location>
</feature>
<feature type="transmembrane region" description="Helical" evidence="7">
    <location>
        <begin position="165"/>
        <end position="183"/>
    </location>
</feature>
<dbReference type="PROSITE" id="PS50850">
    <property type="entry name" value="MFS"/>
    <property type="match status" value="1"/>
</dbReference>
<gene>
    <name evidence="10" type="ORF">BA92_00150</name>
    <name evidence="9" type="ORF">IE90_09205</name>
</gene>
<evidence type="ECO:0000256" key="7">
    <source>
        <dbReference type="SAM" id="Phobius"/>
    </source>
</evidence>
<keyword evidence="5 7" id="KW-1133">Transmembrane helix</keyword>
<dbReference type="InterPro" id="IPR011701">
    <property type="entry name" value="MFS"/>
</dbReference>
<dbReference type="AlphaFoldDB" id="A0A0C3R9Z8"/>
<evidence type="ECO:0000256" key="5">
    <source>
        <dbReference type="ARBA" id="ARBA00022989"/>
    </source>
</evidence>
<feature type="transmembrane region" description="Helical" evidence="7">
    <location>
        <begin position="236"/>
        <end position="259"/>
    </location>
</feature>
<dbReference type="GO" id="GO:0022857">
    <property type="term" value="F:transmembrane transporter activity"/>
    <property type="evidence" value="ECO:0007669"/>
    <property type="project" value="InterPro"/>
</dbReference>
<dbReference type="EMBL" id="JPIT01000030">
    <property type="protein sequence ID" value="KIO44241.1"/>
    <property type="molecule type" value="Genomic_DNA"/>
</dbReference>
<comment type="caution">
    <text evidence="10">The sequence shown here is derived from an EMBL/GenBank/DDBJ whole genome shotgun (WGS) entry which is preliminary data.</text>
</comment>
<dbReference type="InterPro" id="IPR036259">
    <property type="entry name" value="MFS_trans_sf"/>
</dbReference>
<protein>
    <submittedName>
        <fullName evidence="10">Permease</fullName>
    </submittedName>
</protein>